<sequence length="113" mass="12071">MRTSVTGMGEFVQVVTTVDGRAAAQELARSAVTARLAACAQVGGPITSTYRWQGAVEEAEEWVIVLKTTAAGYAALERHLLDAHPYDTPEVLCVPILAGNPAYLAWITDQTLP</sequence>
<dbReference type="SUPFAM" id="SSF54913">
    <property type="entry name" value="GlnB-like"/>
    <property type="match status" value="1"/>
</dbReference>
<proteinExistence type="inferred from homology"/>
<reference evidence="2 3" key="1">
    <citation type="submission" date="2021-01" db="EMBL/GenBank/DDBJ databases">
        <title>Whole genome shotgun sequence of Catellatospora bangladeshensis NBRC 107357.</title>
        <authorList>
            <person name="Komaki H."/>
            <person name="Tamura T."/>
        </authorList>
    </citation>
    <scope>NUCLEOTIDE SEQUENCE [LARGE SCALE GENOMIC DNA]</scope>
    <source>
        <strain evidence="2 3">NBRC 107357</strain>
    </source>
</reference>
<dbReference type="PANTHER" id="PTHR23419">
    <property type="entry name" value="DIVALENT CATION TOLERANCE CUTA-RELATED"/>
    <property type="match status" value="1"/>
</dbReference>
<evidence type="ECO:0000313" key="3">
    <source>
        <dbReference type="Proteomes" id="UP000601223"/>
    </source>
</evidence>
<dbReference type="EMBL" id="BONF01000020">
    <property type="protein sequence ID" value="GIF82530.1"/>
    <property type="molecule type" value="Genomic_DNA"/>
</dbReference>
<dbReference type="GO" id="GO:0005507">
    <property type="term" value="F:copper ion binding"/>
    <property type="evidence" value="ECO:0007669"/>
    <property type="project" value="TreeGrafter"/>
</dbReference>
<dbReference type="PANTHER" id="PTHR23419:SF8">
    <property type="entry name" value="FI09726P"/>
    <property type="match status" value="1"/>
</dbReference>
<protein>
    <submittedName>
        <fullName evidence="2">Divalent cation tolerance protein</fullName>
    </submittedName>
</protein>
<gene>
    <name evidence="2" type="primary">cutA</name>
    <name evidence="2" type="ORF">Cba03nite_38790</name>
</gene>
<name>A0A8J3JPD0_9ACTN</name>
<dbReference type="Gene3D" id="3.30.70.120">
    <property type="match status" value="1"/>
</dbReference>
<keyword evidence="3" id="KW-1185">Reference proteome</keyword>
<comment type="similarity">
    <text evidence="1">Belongs to the CutA family.</text>
</comment>
<dbReference type="Proteomes" id="UP000601223">
    <property type="component" value="Unassembled WGS sequence"/>
</dbReference>
<comment type="caution">
    <text evidence="2">The sequence shown here is derived from an EMBL/GenBank/DDBJ whole genome shotgun (WGS) entry which is preliminary data.</text>
</comment>
<accession>A0A8J3JPD0</accession>
<dbReference type="Pfam" id="PF03091">
    <property type="entry name" value="CutA1"/>
    <property type="match status" value="1"/>
</dbReference>
<dbReference type="AlphaFoldDB" id="A0A8J3JPD0"/>
<dbReference type="InterPro" id="IPR015867">
    <property type="entry name" value="N-reg_PII/ATP_PRibTrfase_C"/>
</dbReference>
<dbReference type="GO" id="GO:0010038">
    <property type="term" value="P:response to metal ion"/>
    <property type="evidence" value="ECO:0007669"/>
    <property type="project" value="InterPro"/>
</dbReference>
<evidence type="ECO:0000313" key="2">
    <source>
        <dbReference type="EMBL" id="GIF82530.1"/>
    </source>
</evidence>
<evidence type="ECO:0000256" key="1">
    <source>
        <dbReference type="ARBA" id="ARBA00010169"/>
    </source>
</evidence>
<organism evidence="2 3">
    <name type="scientific">Catellatospora bangladeshensis</name>
    <dbReference type="NCBI Taxonomy" id="310355"/>
    <lineage>
        <taxon>Bacteria</taxon>
        <taxon>Bacillati</taxon>
        <taxon>Actinomycetota</taxon>
        <taxon>Actinomycetes</taxon>
        <taxon>Micromonosporales</taxon>
        <taxon>Micromonosporaceae</taxon>
        <taxon>Catellatospora</taxon>
    </lineage>
</organism>
<dbReference type="InterPro" id="IPR011322">
    <property type="entry name" value="N-reg_PII-like_a/b"/>
</dbReference>
<dbReference type="InterPro" id="IPR004323">
    <property type="entry name" value="Ion_tolerance_CutA"/>
</dbReference>